<proteinExistence type="inferred from homology"/>
<feature type="transmembrane region" description="Helical" evidence="8">
    <location>
        <begin position="33"/>
        <end position="51"/>
    </location>
</feature>
<organism evidence="9 10">
    <name type="scientific">Metabacillus arenae</name>
    <dbReference type="NCBI Taxonomy" id="2771434"/>
    <lineage>
        <taxon>Bacteria</taxon>
        <taxon>Bacillati</taxon>
        <taxon>Bacillota</taxon>
        <taxon>Bacilli</taxon>
        <taxon>Bacillales</taxon>
        <taxon>Bacillaceae</taxon>
        <taxon>Metabacillus</taxon>
    </lineage>
</organism>
<dbReference type="Proteomes" id="UP000626844">
    <property type="component" value="Unassembled WGS sequence"/>
</dbReference>
<accession>A0A926ND22</accession>
<dbReference type="GO" id="GO:0022857">
    <property type="term" value="F:transmembrane transporter activity"/>
    <property type="evidence" value="ECO:0007669"/>
    <property type="project" value="InterPro"/>
</dbReference>
<comment type="similarity">
    <text evidence="7">Belongs to the drug/metabolite transporter (DMT) superfamily. Small multidrug resistance (SMR) (TC 2.A.7.1) family.</text>
</comment>
<keyword evidence="2" id="KW-0813">Transport</keyword>
<gene>
    <name evidence="9" type="ORF">IC621_01590</name>
</gene>
<sequence length="128" mass="13977">MKAYLFLLIAILAELFGTSMLKFSNGFSKLFPSIGVVLGFGIAFFSLSLSLKSIPLSMAYAIWSGVGTAATAVIGVLIWKEKLSIYSVMGILFIIIGVVILNLKAPIHETTDQQPNIEKNHQSYQDFS</sequence>
<dbReference type="InterPro" id="IPR000390">
    <property type="entry name" value="Small_drug/metabolite_transptr"/>
</dbReference>
<evidence type="ECO:0000256" key="7">
    <source>
        <dbReference type="RuleBase" id="RU003942"/>
    </source>
</evidence>
<dbReference type="FunFam" id="1.10.3730.20:FF:000001">
    <property type="entry name" value="Quaternary ammonium compound resistance transporter SugE"/>
    <property type="match status" value="1"/>
</dbReference>
<dbReference type="InterPro" id="IPR045324">
    <property type="entry name" value="Small_multidrug_res"/>
</dbReference>
<reference evidence="9" key="1">
    <citation type="submission" date="2020-09" db="EMBL/GenBank/DDBJ databases">
        <title>A novel bacterium of genus Bacillus, isolated from South China Sea.</title>
        <authorList>
            <person name="Huang H."/>
            <person name="Mo K."/>
            <person name="Hu Y."/>
        </authorList>
    </citation>
    <scope>NUCLEOTIDE SEQUENCE</scope>
    <source>
        <strain evidence="9">IB182487</strain>
    </source>
</reference>
<dbReference type="InterPro" id="IPR037185">
    <property type="entry name" value="EmrE-like"/>
</dbReference>
<protein>
    <submittedName>
        <fullName evidence="9">Multidrug efflux SMR transporter</fullName>
    </submittedName>
</protein>
<dbReference type="Pfam" id="PF00893">
    <property type="entry name" value="Multi_Drug_Res"/>
    <property type="match status" value="1"/>
</dbReference>
<evidence type="ECO:0000256" key="5">
    <source>
        <dbReference type="ARBA" id="ARBA00022989"/>
    </source>
</evidence>
<keyword evidence="5 8" id="KW-1133">Transmembrane helix</keyword>
<dbReference type="RefSeq" id="WP_191155091.1">
    <property type="nucleotide sequence ID" value="NZ_JACXAI010000002.1"/>
</dbReference>
<evidence type="ECO:0000256" key="6">
    <source>
        <dbReference type="ARBA" id="ARBA00023136"/>
    </source>
</evidence>
<dbReference type="EMBL" id="JACXAI010000002">
    <property type="protein sequence ID" value="MBD1378910.1"/>
    <property type="molecule type" value="Genomic_DNA"/>
</dbReference>
<evidence type="ECO:0000256" key="4">
    <source>
        <dbReference type="ARBA" id="ARBA00022692"/>
    </source>
</evidence>
<keyword evidence="4 7" id="KW-0812">Transmembrane</keyword>
<dbReference type="PANTHER" id="PTHR30561:SF1">
    <property type="entry name" value="MULTIDRUG TRANSPORTER EMRE"/>
    <property type="match status" value="1"/>
</dbReference>
<keyword evidence="3" id="KW-1003">Cell membrane</keyword>
<evidence type="ECO:0000256" key="2">
    <source>
        <dbReference type="ARBA" id="ARBA00022448"/>
    </source>
</evidence>
<dbReference type="GO" id="GO:0005886">
    <property type="term" value="C:plasma membrane"/>
    <property type="evidence" value="ECO:0007669"/>
    <property type="project" value="UniProtKB-SubCell"/>
</dbReference>
<keyword evidence="6 8" id="KW-0472">Membrane</keyword>
<comment type="subcellular location">
    <subcellularLocation>
        <location evidence="1 7">Cell membrane</location>
        <topology evidence="1 7">Multi-pass membrane protein</topology>
    </subcellularLocation>
</comment>
<feature type="transmembrane region" description="Helical" evidence="8">
    <location>
        <begin position="85"/>
        <end position="103"/>
    </location>
</feature>
<comment type="caution">
    <text evidence="9">The sequence shown here is derived from an EMBL/GenBank/DDBJ whole genome shotgun (WGS) entry which is preliminary data.</text>
</comment>
<evidence type="ECO:0000313" key="10">
    <source>
        <dbReference type="Proteomes" id="UP000626844"/>
    </source>
</evidence>
<evidence type="ECO:0000313" key="9">
    <source>
        <dbReference type="EMBL" id="MBD1378910.1"/>
    </source>
</evidence>
<evidence type="ECO:0000256" key="3">
    <source>
        <dbReference type="ARBA" id="ARBA00022475"/>
    </source>
</evidence>
<feature type="transmembrane region" description="Helical" evidence="8">
    <location>
        <begin position="58"/>
        <end position="79"/>
    </location>
</feature>
<dbReference type="AlphaFoldDB" id="A0A926ND22"/>
<name>A0A926ND22_9BACI</name>
<dbReference type="PANTHER" id="PTHR30561">
    <property type="entry name" value="SMR FAMILY PROTON-DEPENDENT DRUG EFFLUX TRANSPORTER SUGE"/>
    <property type="match status" value="1"/>
</dbReference>
<dbReference type="SUPFAM" id="SSF103481">
    <property type="entry name" value="Multidrug resistance efflux transporter EmrE"/>
    <property type="match status" value="1"/>
</dbReference>
<dbReference type="Gene3D" id="1.10.3730.20">
    <property type="match status" value="1"/>
</dbReference>
<evidence type="ECO:0000256" key="1">
    <source>
        <dbReference type="ARBA" id="ARBA00004651"/>
    </source>
</evidence>
<keyword evidence="10" id="KW-1185">Reference proteome</keyword>
<evidence type="ECO:0000256" key="8">
    <source>
        <dbReference type="SAM" id="Phobius"/>
    </source>
</evidence>